<accession>A0A0K0D0Y5</accession>
<sequence>MVATGCQQVRQAVVRSRLAKDVIGKEKNEHTYDTPWRLLLLCSYNARIDTDLCALPEAADQIKLPVITLKS</sequence>
<evidence type="ECO:0000313" key="2">
    <source>
        <dbReference type="WBParaSite" id="ACAC_0000373001-mRNA-1"/>
    </source>
</evidence>
<reference evidence="1" key="1">
    <citation type="submission" date="2012-09" db="EMBL/GenBank/DDBJ databases">
        <authorList>
            <person name="Martin A.A."/>
        </authorList>
    </citation>
    <scope>NUCLEOTIDE SEQUENCE</scope>
</reference>
<keyword evidence="1" id="KW-1185">Reference proteome</keyword>
<dbReference type="WBParaSite" id="ACAC_0000373001-mRNA-1">
    <property type="protein sequence ID" value="ACAC_0000373001-mRNA-1"/>
    <property type="gene ID" value="ACAC_0000373001"/>
</dbReference>
<reference evidence="2" key="2">
    <citation type="submission" date="2017-02" db="UniProtKB">
        <authorList>
            <consortium name="WormBaseParasite"/>
        </authorList>
    </citation>
    <scope>IDENTIFICATION</scope>
</reference>
<proteinExistence type="predicted"/>
<organism evidence="1 2">
    <name type="scientific">Angiostrongylus cantonensis</name>
    <name type="common">Rat lungworm</name>
    <dbReference type="NCBI Taxonomy" id="6313"/>
    <lineage>
        <taxon>Eukaryota</taxon>
        <taxon>Metazoa</taxon>
        <taxon>Ecdysozoa</taxon>
        <taxon>Nematoda</taxon>
        <taxon>Chromadorea</taxon>
        <taxon>Rhabditida</taxon>
        <taxon>Rhabditina</taxon>
        <taxon>Rhabditomorpha</taxon>
        <taxon>Strongyloidea</taxon>
        <taxon>Metastrongylidae</taxon>
        <taxon>Angiostrongylus</taxon>
    </lineage>
</organism>
<dbReference type="AlphaFoldDB" id="A0A0K0D0Y5"/>
<name>A0A0K0D0Y5_ANGCA</name>
<protein>
    <submittedName>
        <fullName evidence="2">LysM domain-containing protein</fullName>
    </submittedName>
</protein>
<dbReference type="Proteomes" id="UP000035642">
    <property type="component" value="Unassembled WGS sequence"/>
</dbReference>
<evidence type="ECO:0000313" key="1">
    <source>
        <dbReference type="Proteomes" id="UP000035642"/>
    </source>
</evidence>